<dbReference type="InterPro" id="IPR036296">
    <property type="entry name" value="SKP1-like_dim_sf"/>
</dbReference>
<evidence type="ECO:0000259" key="4">
    <source>
        <dbReference type="Pfam" id="PF01466"/>
    </source>
</evidence>
<dbReference type="CDD" id="cd18322">
    <property type="entry name" value="BTB_POZ_SKP1"/>
    <property type="match status" value="1"/>
</dbReference>
<protein>
    <recommendedName>
        <fullName evidence="3">E3 ubiquitin ligase complex SCF subunit</fullName>
    </recommendedName>
</protein>
<comment type="caution">
    <text evidence="7">The sequence shown here is derived from an EMBL/GenBank/DDBJ whole genome shotgun (WGS) entry which is preliminary data.</text>
</comment>
<name>A0A1R1XY15_9FUNG</name>
<dbReference type="EMBL" id="LSSM01003002">
    <property type="protein sequence ID" value="OMJ19459.1"/>
    <property type="molecule type" value="Genomic_DNA"/>
</dbReference>
<comment type="similarity">
    <text evidence="1 3">Belongs to the SKP1 family.</text>
</comment>
<comment type="function">
    <text evidence="3">Essential component of the SCF (SKP1-CUL1-F-box protein) E3 ubiquitin ligase complexes, which mediate the ubiquitination and subsequent proteasomal degradation of target proteins.</text>
</comment>
<dbReference type="OrthoDB" id="2342932at2759"/>
<evidence type="ECO:0000256" key="2">
    <source>
        <dbReference type="ARBA" id="ARBA00022786"/>
    </source>
</evidence>
<gene>
    <name evidence="7" type="ORF">AYI69_g6615</name>
    <name evidence="6" type="ORF">AYI69_g7918</name>
</gene>
<dbReference type="GO" id="GO:0006511">
    <property type="term" value="P:ubiquitin-dependent protein catabolic process"/>
    <property type="evidence" value="ECO:0007669"/>
    <property type="project" value="InterPro"/>
</dbReference>
<evidence type="ECO:0000259" key="5">
    <source>
        <dbReference type="Pfam" id="PF03931"/>
    </source>
</evidence>
<dbReference type="InterPro" id="IPR016897">
    <property type="entry name" value="SKP1"/>
</dbReference>
<dbReference type="InterPro" id="IPR016073">
    <property type="entry name" value="Skp1_comp_POZ"/>
</dbReference>
<dbReference type="Pfam" id="PF03931">
    <property type="entry name" value="Skp1_POZ"/>
    <property type="match status" value="1"/>
</dbReference>
<dbReference type="SUPFAM" id="SSF81382">
    <property type="entry name" value="Skp1 dimerisation domain-like"/>
    <property type="match status" value="1"/>
</dbReference>
<sequence>MVVLTASDGQTFTVDRAVAQQSLLIKSMLEDIGDSNDPIPIPNVTAEVLKKVIEYCDYHKNDEPQATTEDDTVGSGNSVIDAWDSEFINVDQEMLFELLLASNYLNIGSLLDLGCKTVANMMKNKSAEEIRKQFNIPNDFTPEEEEQIRRENEWAEEN</sequence>
<dbReference type="GO" id="GO:0016567">
    <property type="term" value="P:protein ubiquitination"/>
    <property type="evidence" value="ECO:0007669"/>
    <property type="project" value="UniProtKB-UniPathway"/>
</dbReference>
<keyword evidence="2 3" id="KW-0833">Ubl conjugation pathway</keyword>
<dbReference type="InterPro" id="IPR001232">
    <property type="entry name" value="SKP1-like"/>
</dbReference>
<evidence type="ECO:0000256" key="3">
    <source>
        <dbReference type="PIRNR" id="PIRNR028729"/>
    </source>
</evidence>
<dbReference type="InterPro" id="IPR016072">
    <property type="entry name" value="Skp1_comp_dimer"/>
</dbReference>
<dbReference type="GO" id="GO:0016874">
    <property type="term" value="F:ligase activity"/>
    <property type="evidence" value="ECO:0007669"/>
    <property type="project" value="UniProtKB-KW"/>
</dbReference>
<dbReference type="InterPro" id="IPR011333">
    <property type="entry name" value="SKP1/BTB/POZ_sf"/>
</dbReference>
<feature type="domain" description="SKP1 component POZ" evidence="5">
    <location>
        <begin position="1"/>
        <end position="61"/>
    </location>
</feature>
<comment type="pathway">
    <text evidence="3">Protein modification; protein ubiquitination.</text>
</comment>
<dbReference type="Pfam" id="PF01466">
    <property type="entry name" value="Skp1"/>
    <property type="match status" value="1"/>
</dbReference>
<dbReference type="AlphaFoldDB" id="A0A1R1XY15"/>
<reference evidence="8" key="2">
    <citation type="submission" date="2017-01" db="EMBL/GenBank/DDBJ databases">
        <authorList>
            <person name="Wang Y."/>
            <person name="White M."/>
            <person name="Kvist S."/>
            <person name="Moncalvo J.-M."/>
        </authorList>
    </citation>
    <scope>NUCLEOTIDE SEQUENCE [LARGE SCALE GENOMIC DNA]</scope>
    <source>
        <strain evidence="8">ID-206-W2</strain>
    </source>
</reference>
<dbReference type="PANTHER" id="PTHR11165">
    <property type="entry name" value="SKP1"/>
    <property type="match status" value="1"/>
</dbReference>
<reference evidence="7" key="1">
    <citation type="submission" date="2017-01" db="EMBL/GenBank/DDBJ databases">
        <authorList>
            <person name="Mah S.A."/>
            <person name="Swanson W.J."/>
            <person name="Moy G.W."/>
            <person name="Vacquier V.D."/>
        </authorList>
    </citation>
    <scope>NUCLEOTIDE SEQUENCE [LARGE SCALE GENOMIC DNA]</scope>
    <source>
        <strain evidence="7">ID-206-W2</strain>
    </source>
</reference>
<evidence type="ECO:0000313" key="7">
    <source>
        <dbReference type="EMBL" id="OMJ19459.1"/>
    </source>
</evidence>
<dbReference type="FunFam" id="3.30.710.10:FF:000026">
    <property type="entry name" value="E3 ubiquitin ligase complex SCF subunit"/>
    <property type="match status" value="1"/>
</dbReference>
<evidence type="ECO:0000256" key="1">
    <source>
        <dbReference type="ARBA" id="ARBA00009993"/>
    </source>
</evidence>
<dbReference type="UniPathway" id="UPA00143"/>
<feature type="domain" description="SKP1 component dimerisation" evidence="4">
    <location>
        <begin position="109"/>
        <end position="155"/>
    </location>
</feature>
<dbReference type="SUPFAM" id="SSF54695">
    <property type="entry name" value="POZ domain"/>
    <property type="match status" value="1"/>
</dbReference>
<comment type="subunit">
    <text evidence="3">Component of the SCF (SKP1-CUL1-F-box protein) E3 ubiquitin ligase complexes.</text>
</comment>
<dbReference type="PIRSF" id="PIRSF028729">
    <property type="entry name" value="E3_ubiquit_lig_SCF_Skp"/>
    <property type="match status" value="1"/>
</dbReference>
<keyword evidence="8" id="KW-1185">Reference proteome</keyword>
<evidence type="ECO:0000313" key="8">
    <source>
        <dbReference type="Proteomes" id="UP000187429"/>
    </source>
</evidence>
<proteinExistence type="inferred from homology"/>
<accession>A0A1R1XY15</accession>
<organism evidence="7 8">
    <name type="scientific">Smittium culicis</name>
    <dbReference type="NCBI Taxonomy" id="133412"/>
    <lineage>
        <taxon>Eukaryota</taxon>
        <taxon>Fungi</taxon>
        <taxon>Fungi incertae sedis</taxon>
        <taxon>Zoopagomycota</taxon>
        <taxon>Kickxellomycotina</taxon>
        <taxon>Harpellomycetes</taxon>
        <taxon>Harpellales</taxon>
        <taxon>Legeriomycetaceae</taxon>
        <taxon>Smittium</taxon>
    </lineage>
</organism>
<dbReference type="SMART" id="SM00512">
    <property type="entry name" value="Skp1"/>
    <property type="match status" value="1"/>
</dbReference>
<dbReference type="Proteomes" id="UP000187429">
    <property type="component" value="Unassembled WGS sequence"/>
</dbReference>
<dbReference type="EMBL" id="LSSM01003976">
    <property type="protein sequence ID" value="OMJ16199.1"/>
    <property type="molecule type" value="Genomic_DNA"/>
</dbReference>
<evidence type="ECO:0000313" key="6">
    <source>
        <dbReference type="EMBL" id="OMJ16199.1"/>
    </source>
</evidence>
<dbReference type="Gene3D" id="3.30.710.10">
    <property type="entry name" value="Potassium Channel Kv1.1, Chain A"/>
    <property type="match status" value="1"/>
</dbReference>
<keyword evidence="7" id="KW-0436">Ligase</keyword>